<feature type="transmembrane region" description="Helical" evidence="11">
    <location>
        <begin position="204"/>
        <end position="226"/>
    </location>
</feature>
<evidence type="ECO:0008006" key="14">
    <source>
        <dbReference type="Google" id="ProtNLM"/>
    </source>
</evidence>
<evidence type="ECO:0000256" key="4">
    <source>
        <dbReference type="ARBA" id="ARBA00022737"/>
    </source>
</evidence>
<comment type="similarity">
    <text evidence="2 10">Belongs to the mitochondrial carrier (TC 2.A.29) family.</text>
</comment>
<dbReference type="PANTHER" id="PTHR10780:SF18">
    <property type="entry name" value="LD43650P"/>
    <property type="match status" value="1"/>
</dbReference>
<keyword evidence="7" id="KW-0496">Mitochondrion</keyword>
<evidence type="ECO:0000256" key="9">
    <source>
        <dbReference type="PROSITE-ProRule" id="PRU00282"/>
    </source>
</evidence>
<dbReference type="InterPro" id="IPR018108">
    <property type="entry name" value="MCP_transmembrane"/>
</dbReference>
<sequence length="307" mass="34895">MDSGLQATYDYVIPTCSSMLLHPLLYARTMMMLGYEPDPPQLRPVLYTLIDKNYRRYVFPNVFAYLRRLREEVGLVGLFTTGLPASVLGAHVKAYATEKLMERLTTCVYKKSFYVTDRGVKVFLIEVGFPPSVWFIEMDSQTSKLTVARVFGVTVSYPFQVIMIRQMAEFAGCDGVYGNLLFALPRIIKNEGIMSLFSGLIPRLLGEIITVWMISCFVYVLNQYVFTENVDPSLKQYTPMVAAMMVSNSTHPLTVSSTVMSVSNSRLSLALPFRNWWDCYRYLSATGCLGRGSSLFFRYAPHSYIKK</sequence>
<feature type="repeat" description="Solcar" evidence="9">
    <location>
        <begin position="136"/>
        <end position="224"/>
    </location>
</feature>
<keyword evidence="5" id="KW-1000">Mitochondrion outer membrane</keyword>
<proteinExistence type="inferred from homology"/>
<dbReference type="PROSITE" id="PS50920">
    <property type="entry name" value="SOLCAR"/>
    <property type="match status" value="1"/>
</dbReference>
<protein>
    <recommendedName>
        <fullName evidence="14">Mitochondrial carrier</fullName>
    </recommendedName>
</protein>
<reference evidence="12 13" key="1">
    <citation type="submission" date="2019-07" db="EMBL/GenBank/DDBJ databases">
        <title>Annotation for the trematode Paragonimus westermani.</title>
        <authorList>
            <person name="Choi Y.-J."/>
        </authorList>
    </citation>
    <scope>NUCLEOTIDE SEQUENCE [LARGE SCALE GENOMIC DNA]</scope>
    <source>
        <strain evidence="12">180907_Pwestermani</strain>
    </source>
</reference>
<organism evidence="12 13">
    <name type="scientific">Paragonimus westermani</name>
    <dbReference type="NCBI Taxonomy" id="34504"/>
    <lineage>
        <taxon>Eukaryota</taxon>
        <taxon>Metazoa</taxon>
        <taxon>Spiralia</taxon>
        <taxon>Lophotrochozoa</taxon>
        <taxon>Platyhelminthes</taxon>
        <taxon>Trematoda</taxon>
        <taxon>Digenea</taxon>
        <taxon>Plagiorchiida</taxon>
        <taxon>Troglotremata</taxon>
        <taxon>Troglotrematidae</taxon>
        <taxon>Paragonimus</taxon>
    </lineage>
</organism>
<comment type="caution">
    <text evidence="12">The sequence shown here is derived from an EMBL/GenBank/DDBJ whole genome shotgun (WGS) entry which is preliminary data.</text>
</comment>
<keyword evidence="10" id="KW-0813">Transport</keyword>
<evidence type="ECO:0000256" key="3">
    <source>
        <dbReference type="ARBA" id="ARBA00022692"/>
    </source>
</evidence>
<evidence type="ECO:0000256" key="2">
    <source>
        <dbReference type="ARBA" id="ARBA00006375"/>
    </source>
</evidence>
<evidence type="ECO:0000256" key="1">
    <source>
        <dbReference type="ARBA" id="ARBA00004374"/>
    </source>
</evidence>
<gene>
    <name evidence="12" type="ORF">P879_05355</name>
</gene>
<keyword evidence="8 9" id="KW-0472">Membrane</keyword>
<keyword evidence="13" id="KW-1185">Reference proteome</keyword>
<dbReference type="GO" id="GO:0005741">
    <property type="term" value="C:mitochondrial outer membrane"/>
    <property type="evidence" value="ECO:0007669"/>
    <property type="project" value="UniProtKB-SubCell"/>
</dbReference>
<dbReference type="InterPro" id="IPR023395">
    <property type="entry name" value="MCP_dom_sf"/>
</dbReference>
<keyword evidence="6 11" id="KW-1133">Transmembrane helix</keyword>
<evidence type="ECO:0000256" key="5">
    <source>
        <dbReference type="ARBA" id="ARBA00022787"/>
    </source>
</evidence>
<keyword evidence="3 9" id="KW-0812">Transmembrane</keyword>
<evidence type="ECO:0000256" key="8">
    <source>
        <dbReference type="ARBA" id="ARBA00023136"/>
    </source>
</evidence>
<evidence type="ECO:0000256" key="7">
    <source>
        <dbReference type="ARBA" id="ARBA00023128"/>
    </source>
</evidence>
<dbReference type="EMBL" id="JTDF01001347">
    <property type="protein sequence ID" value="KAF8570156.1"/>
    <property type="molecule type" value="Genomic_DNA"/>
</dbReference>
<dbReference type="OrthoDB" id="10253709at2759"/>
<dbReference type="Gene3D" id="1.50.40.10">
    <property type="entry name" value="Mitochondrial carrier domain"/>
    <property type="match status" value="1"/>
</dbReference>
<evidence type="ECO:0000256" key="10">
    <source>
        <dbReference type="RuleBase" id="RU000488"/>
    </source>
</evidence>
<dbReference type="SUPFAM" id="SSF103506">
    <property type="entry name" value="Mitochondrial carrier"/>
    <property type="match status" value="1"/>
</dbReference>
<evidence type="ECO:0000256" key="6">
    <source>
        <dbReference type="ARBA" id="ARBA00022989"/>
    </source>
</evidence>
<comment type="subcellular location">
    <subcellularLocation>
        <location evidence="1">Mitochondrion outer membrane</location>
        <topology evidence="1">Multi-pass membrane protein</topology>
    </subcellularLocation>
</comment>
<evidence type="ECO:0000313" key="12">
    <source>
        <dbReference type="EMBL" id="KAF8570156.1"/>
    </source>
</evidence>
<dbReference type="Proteomes" id="UP000699462">
    <property type="component" value="Unassembled WGS sequence"/>
</dbReference>
<evidence type="ECO:0000256" key="11">
    <source>
        <dbReference type="SAM" id="Phobius"/>
    </source>
</evidence>
<dbReference type="PANTHER" id="PTHR10780">
    <property type="entry name" value="MITOCHONDRIAL CARRIER HOMOLOG"/>
    <property type="match status" value="1"/>
</dbReference>
<evidence type="ECO:0000313" key="13">
    <source>
        <dbReference type="Proteomes" id="UP000699462"/>
    </source>
</evidence>
<name>A0A8T0DS49_9TREM</name>
<keyword evidence="4" id="KW-0677">Repeat</keyword>
<accession>A0A8T0DS49</accession>
<dbReference type="AlphaFoldDB" id="A0A8T0DS49"/>
<dbReference type="Pfam" id="PF00153">
    <property type="entry name" value="Mito_carr"/>
    <property type="match status" value="1"/>
</dbReference>